<dbReference type="Proteomes" id="UP000539350">
    <property type="component" value="Unassembled WGS sequence"/>
</dbReference>
<dbReference type="Pfam" id="PF00535">
    <property type="entry name" value="Glycos_transf_2"/>
    <property type="match status" value="1"/>
</dbReference>
<dbReference type="Gene3D" id="3.90.550.10">
    <property type="entry name" value="Spore Coat Polysaccharide Biosynthesis Protein SpsA, Chain A"/>
    <property type="match status" value="1"/>
</dbReference>
<keyword evidence="2" id="KW-0808">Transferase</keyword>
<dbReference type="PANTHER" id="PTHR43685:SF2">
    <property type="entry name" value="GLYCOSYLTRANSFERASE 2-LIKE DOMAIN-CONTAINING PROTEIN"/>
    <property type="match status" value="1"/>
</dbReference>
<dbReference type="InterPro" id="IPR050834">
    <property type="entry name" value="Glycosyltransf_2"/>
</dbReference>
<dbReference type="PANTHER" id="PTHR43685">
    <property type="entry name" value="GLYCOSYLTRANSFERASE"/>
    <property type="match status" value="1"/>
</dbReference>
<dbReference type="SUPFAM" id="SSF53448">
    <property type="entry name" value="Nucleotide-diphospho-sugar transferases"/>
    <property type="match status" value="1"/>
</dbReference>
<gene>
    <name evidence="2" type="ORF">H2508_14330</name>
</gene>
<organism evidence="2 3">
    <name type="scientific">Sediminihaliea albiluteola</name>
    <dbReference type="NCBI Taxonomy" id="2758564"/>
    <lineage>
        <taxon>Bacteria</taxon>
        <taxon>Pseudomonadati</taxon>
        <taxon>Pseudomonadota</taxon>
        <taxon>Gammaproteobacteria</taxon>
        <taxon>Cellvibrionales</taxon>
        <taxon>Halieaceae</taxon>
        <taxon>Sediminihaliea</taxon>
    </lineage>
</organism>
<dbReference type="InterPro" id="IPR029044">
    <property type="entry name" value="Nucleotide-diphossugar_trans"/>
</dbReference>
<dbReference type="InterPro" id="IPR001173">
    <property type="entry name" value="Glyco_trans_2-like"/>
</dbReference>
<dbReference type="GO" id="GO:0016740">
    <property type="term" value="F:transferase activity"/>
    <property type="evidence" value="ECO:0007669"/>
    <property type="project" value="UniProtKB-KW"/>
</dbReference>
<name>A0A7W2YL10_9GAMM</name>
<reference evidence="2 3" key="1">
    <citation type="submission" date="2020-07" db="EMBL/GenBank/DDBJ databases">
        <title>Halieaceae bacterium, F7430, whole genome shotgun sequencing project.</title>
        <authorList>
            <person name="Jiang S."/>
            <person name="Liu Z.W."/>
            <person name="Du Z.J."/>
        </authorList>
    </citation>
    <scope>NUCLEOTIDE SEQUENCE [LARGE SCALE GENOMIC DNA]</scope>
    <source>
        <strain evidence="2 3">F7430</strain>
    </source>
</reference>
<comment type="caution">
    <text evidence="2">The sequence shown here is derived from an EMBL/GenBank/DDBJ whole genome shotgun (WGS) entry which is preliminary data.</text>
</comment>
<dbReference type="CDD" id="cd00761">
    <property type="entry name" value="Glyco_tranf_GTA_type"/>
    <property type="match status" value="1"/>
</dbReference>
<sequence length="295" mass="32759">MKLSIILVAYDMQREIPRSLEALCPSYQLGGDQLDYEVVLVDNGSPTPLAINADDYPGLRLQQLRIDDAPPSPSYAVNAGVKAASGDVICLMIDGAHLLTPGTLQWASRCFAAFDNPVVATRYFYLGPKEQPESIVEGYDQAAEDKLLAKIAWPSDGYKLFEIGTPLRNGANKITWFNRMFESNCLFLRRSLFEEIGGADERFDFPGGGFVNLDIYKQALDAEGATPIQLVGEGSFHQVHGGTTTNSSEEKRQQRLALYREQYKQIRGHSELVSDKVLNFMGHLPTKASKIHLRN</sequence>
<evidence type="ECO:0000313" key="3">
    <source>
        <dbReference type="Proteomes" id="UP000539350"/>
    </source>
</evidence>
<proteinExistence type="predicted"/>
<protein>
    <submittedName>
        <fullName evidence="2">Glycosyltransferase family 2 protein</fullName>
    </submittedName>
</protein>
<dbReference type="EMBL" id="JACFXU010000018">
    <property type="protein sequence ID" value="MBA6414289.1"/>
    <property type="molecule type" value="Genomic_DNA"/>
</dbReference>
<dbReference type="RefSeq" id="WP_182175263.1">
    <property type="nucleotide sequence ID" value="NZ_JACFXU010000018.1"/>
</dbReference>
<evidence type="ECO:0000313" key="2">
    <source>
        <dbReference type="EMBL" id="MBA6414289.1"/>
    </source>
</evidence>
<keyword evidence="3" id="KW-1185">Reference proteome</keyword>
<evidence type="ECO:0000259" key="1">
    <source>
        <dbReference type="Pfam" id="PF00535"/>
    </source>
</evidence>
<accession>A0A7W2YL10</accession>
<feature type="domain" description="Glycosyltransferase 2-like" evidence="1">
    <location>
        <begin position="4"/>
        <end position="92"/>
    </location>
</feature>
<dbReference type="AlphaFoldDB" id="A0A7W2YL10"/>